<dbReference type="AlphaFoldDB" id="A0A1C0YYP0"/>
<feature type="transmembrane region" description="Helical" evidence="1">
    <location>
        <begin position="137"/>
        <end position="156"/>
    </location>
</feature>
<feature type="transmembrane region" description="Helical" evidence="1">
    <location>
        <begin position="111"/>
        <end position="131"/>
    </location>
</feature>
<evidence type="ECO:0000313" key="3">
    <source>
        <dbReference type="Proteomes" id="UP000093482"/>
    </source>
</evidence>
<name>A0A1C0YYP0_9BACL</name>
<proteinExistence type="predicted"/>
<gene>
    <name evidence="2" type="ORF">A6K76_07420</name>
</gene>
<dbReference type="EMBL" id="MATO01000017">
    <property type="protein sequence ID" value="OCS92304.1"/>
    <property type="molecule type" value="Genomic_DNA"/>
</dbReference>
<organism evidence="2 3">
    <name type="scientific">Caryophanon latum</name>
    <dbReference type="NCBI Taxonomy" id="33977"/>
    <lineage>
        <taxon>Bacteria</taxon>
        <taxon>Bacillati</taxon>
        <taxon>Bacillota</taxon>
        <taxon>Bacilli</taxon>
        <taxon>Bacillales</taxon>
        <taxon>Caryophanaceae</taxon>
        <taxon>Caryophanon</taxon>
    </lineage>
</organism>
<comment type="caution">
    <text evidence="2">The sequence shown here is derived from an EMBL/GenBank/DDBJ whole genome shotgun (WGS) entry which is preliminary data.</text>
</comment>
<keyword evidence="1" id="KW-1133">Transmembrane helix</keyword>
<dbReference type="RefSeq" id="WP_066462717.1">
    <property type="nucleotide sequence ID" value="NZ_MATO01000017.1"/>
</dbReference>
<keyword evidence="1" id="KW-0812">Transmembrane</keyword>
<reference evidence="2 3" key="1">
    <citation type="submission" date="2016-07" db="EMBL/GenBank/DDBJ databases">
        <title>Caryophanon latum genome sequencing.</title>
        <authorList>
            <person name="Verma A."/>
            <person name="Pal Y."/>
            <person name="Krishnamurthi S."/>
        </authorList>
    </citation>
    <scope>NUCLEOTIDE SEQUENCE [LARGE SCALE GENOMIC DNA]</scope>
    <source>
        <strain evidence="2 3">DSM 14151</strain>
    </source>
</reference>
<dbReference type="Proteomes" id="UP000093482">
    <property type="component" value="Unassembled WGS sequence"/>
</dbReference>
<feature type="transmembrane region" description="Helical" evidence="1">
    <location>
        <begin position="7"/>
        <end position="25"/>
    </location>
</feature>
<feature type="transmembrane region" description="Helical" evidence="1">
    <location>
        <begin position="31"/>
        <end position="54"/>
    </location>
</feature>
<protein>
    <submittedName>
        <fullName evidence="2">Uncharacterized protein</fullName>
    </submittedName>
</protein>
<evidence type="ECO:0000256" key="1">
    <source>
        <dbReference type="SAM" id="Phobius"/>
    </source>
</evidence>
<dbReference type="OrthoDB" id="9839551at2"/>
<keyword evidence="3" id="KW-1185">Reference proteome</keyword>
<evidence type="ECO:0000313" key="2">
    <source>
        <dbReference type="EMBL" id="OCS92304.1"/>
    </source>
</evidence>
<accession>A0A1C0YYP0</accession>
<sequence>MGRIEMFLHVLMWSLLSMTVLHQFTANEPPLFLYVNAIDVAIFFTVSIVALPFYRLMKRTMFGGATPLSRRGIAIFLGVEVERVQQWHLPKVINGGDDTQDKLIVMWSYSFLLYFATMTDVLRELLIWQYGEIEQQKFLIGLLAVGVVSFLLSWLFRLPRRKE</sequence>
<keyword evidence="1" id="KW-0472">Membrane</keyword>